<proteinExistence type="predicted"/>
<dbReference type="EMBL" id="QMIF01000003">
    <property type="protein sequence ID" value="TVM34900.1"/>
    <property type="molecule type" value="Genomic_DNA"/>
</dbReference>
<sequence>MSQSEEKELEFVNNSYKFFDQGFSQQFTRKINLAINDVCRGKLPGSAKILHNLYDGVDVIEIILRKSKNKNFSMYLASLEKKVYLLHIFYQNHLKEVGDCNYDRNIIIHRCKKAFEKDQFYLYMDSLNK</sequence>
<dbReference type="Proteomes" id="UP000434052">
    <property type="component" value="Unassembled WGS sequence"/>
</dbReference>
<protein>
    <submittedName>
        <fullName evidence="1">Uncharacterized protein</fullName>
    </submittedName>
</protein>
<accession>A0A6P1ZJA7</accession>
<name>A0A6P1ZJA7_9BACT</name>
<organism evidence="1 2">
    <name type="scientific">Oceanidesulfovibrio marinus</name>
    <dbReference type="NCBI Taxonomy" id="370038"/>
    <lineage>
        <taxon>Bacteria</taxon>
        <taxon>Pseudomonadati</taxon>
        <taxon>Thermodesulfobacteriota</taxon>
        <taxon>Desulfovibrionia</taxon>
        <taxon>Desulfovibrionales</taxon>
        <taxon>Desulfovibrionaceae</taxon>
        <taxon>Oceanidesulfovibrio</taxon>
    </lineage>
</organism>
<evidence type="ECO:0000313" key="1">
    <source>
        <dbReference type="EMBL" id="TVM34900.1"/>
    </source>
</evidence>
<dbReference type="AlphaFoldDB" id="A0A6P1ZJA7"/>
<gene>
    <name evidence="1" type="ORF">DQK91_05680</name>
</gene>
<comment type="caution">
    <text evidence="1">The sequence shown here is derived from an EMBL/GenBank/DDBJ whole genome shotgun (WGS) entry which is preliminary data.</text>
</comment>
<evidence type="ECO:0000313" key="2">
    <source>
        <dbReference type="Proteomes" id="UP000434052"/>
    </source>
</evidence>
<reference evidence="1 2" key="1">
    <citation type="submission" date="2018-06" db="EMBL/GenBank/DDBJ databases">
        <title>Complete genome of Desulfovibrio marinus P48SEP.</title>
        <authorList>
            <person name="Crispim J.S."/>
            <person name="Vidigal P.M.P."/>
            <person name="Silva L.C.F."/>
            <person name="Araujo L.C."/>
            <person name="Laguardia C.N."/>
            <person name="Dias R.S."/>
            <person name="Sousa M.P."/>
            <person name="Paula S.O."/>
            <person name="Silva C."/>
        </authorList>
    </citation>
    <scope>NUCLEOTIDE SEQUENCE [LARGE SCALE GENOMIC DNA]</scope>
    <source>
        <strain evidence="1 2">P48SEP</strain>
    </source>
</reference>
<dbReference type="RefSeq" id="WP_144234503.1">
    <property type="nucleotide sequence ID" value="NZ_QMIF01000003.1"/>
</dbReference>